<evidence type="ECO:0000259" key="8">
    <source>
        <dbReference type="Pfam" id="PF01207"/>
    </source>
</evidence>
<keyword evidence="1 5" id="KW-0285">Flavoprotein</keyword>
<evidence type="ECO:0000256" key="6">
    <source>
        <dbReference type="PIRSR" id="PIRSR006621-1"/>
    </source>
</evidence>
<dbReference type="HOGENOM" id="CLU_013299_6_0_7"/>
<dbReference type="Gene3D" id="3.20.20.70">
    <property type="entry name" value="Aldolase class I"/>
    <property type="match status" value="1"/>
</dbReference>
<dbReference type="InterPro" id="IPR013785">
    <property type="entry name" value="Aldolase_TIM"/>
</dbReference>
<dbReference type="STRING" id="177439.DP2911"/>
<dbReference type="PIRSF" id="PIRSF006621">
    <property type="entry name" value="Dus"/>
    <property type="match status" value="1"/>
</dbReference>
<proteinExistence type="inferred from homology"/>
<keyword evidence="7" id="KW-0547">Nucleotide-binding</keyword>
<evidence type="ECO:0000256" key="7">
    <source>
        <dbReference type="PIRSR" id="PIRSR006621-2"/>
    </source>
</evidence>
<dbReference type="KEGG" id="dps:DP2911"/>
<reference evidence="10" key="1">
    <citation type="journal article" date="2004" name="Environ. Microbiol.">
        <title>The genome of Desulfotalea psychrophila, a sulfate-reducing bacterium from permanently cold Arctic sediments.</title>
        <authorList>
            <person name="Rabus R."/>
            <person name="Ruepp A."/>
            <person name="Frickey T."/>
            <person name="Rattei T."/>
            <person name="Fartmann B."/>
            <person name="Stark M."/>
            <person name="Bauer M."/>
            <person name="Zibat A."/>
            <person name="Lombardot T."/>
            <person name="Becker I."/>
            <person name="Amann J."/>
            <person name="Gellner K."/>
            <person name="Teeling H."/>
            <person name="Leuschner W.D."/>
            <person name="Gloeckner F.-O."/>
            <person name="Lupas A.N."/>
            <person name="Amann R."/>
            <person name="Klenk H.-P."/>
        </authorList>
    </citation>
    <scope>NUCLEOTIDE SEQUENCE [LARGE SCALE GENOMIC DNA]</scope>
    <source>
        <strain evidence="10">DSM 12343 / LSv54</strain>
    </source>
</reference>
<dbReference type="EC" id="1.3.1.-" evidence="5"/>
<dbReference type="GO" id="GO:0050660">
    <property type="term" value="F:flavin adenine dinucleotide binding"/>
    <property type="evidence" value="ECO:0007669"/>
    <property type="project" value="InterPro"/>
</dbReference>
<keyword evidence="2 5" id="KW-0288">FMN</keyword>
<comment type="cofactor">
    <cofactor evidence="5 7">
        <name>FMN</name>
        <dbReference type="ChEBI" id="CHEBI:58210"/>
    </cofactor>
</comment>
<feature type="active site" description="Proton donor" evidence="6">
    <location>
        <position position="98"/>
    </location>
</feature>
<dbReference type="CDD" id="cd02801">
    <property type="entry name" value="DUS_like_FMN"/>
    <property type="match status" value="1"/>
</dbReference>
<dbReference type="SUPFAM" id="SSF51395">
    <property type="entry name" value="FMN-linked oxidoreductases"/>
    <property type="match status" value="1"/>
</dbReference>
<comment type="function">
    <text evidence="5">Catalyzes the synthesis of 5,6-dihydrouridine (D), a modified base found in the D-loop of most tRNAs, via the reduction of the C5-C6 double bond in target uridines.</text>
</comment>
<feature type="binding site" evidence="7">
    <location>
        <position position="137"/>
    </location>
    <ligand>
        <name>FMN</name>
        <dbReference type="ChEBI" id="CHEBI:58210"/>
    </ligand>
</feature>
<gene>
    <name evidence="9" type="ordered locus">DP2911</name>
</gene>
<dbReference type="GO" id="GO:0017150">
    <property type="term" value="F:tRNA dihydrouridine synthase activity"/>
    <property type="evidence" value="ECO:0007669"/>
    <property type="project" value="InterPro"/>
</dbReference>
<dbReference type="InterPro" id="IPR035587">
    <property type="entry name" value="DUS-like_FMN-bd"/>
</dbReference>
<evidence type="ECO:0000256" key="5">
    <source>
        <dbReference type="PIRNR" id="PIRNR006621"/>
    </source>
</evidence>
<dbReference type="OrthoDB" id="5289281at2"/>
<dbReference type="Proteomes" id="UP000000602">
    <property type="component" value="Chromosome"/>
</dbReference>
<dbReference type="InterPro" id="IPR001269">
    <property type="entry name" value="DUS_fam"/>
</dbReference>
<evidence type="ECO:0000256" key="4">
    <source>
        <dbReference type="ARBA" id="ARBA00023002"/>
    </source>
</evidence>
<feature type="binding site" evidence="7">
    <location>
        <position position="166"/>
    </location>
    <ligand>
        <name>FMN</name>
        <dbReference type="ChEBI" id="CHEBI:58210"/>
    </ligand>
</feature>
<evidence type="ECO:0000256" key="3">
    <source>
        <dbReference type="ARBA" id="ARBA00022694"/>
    </source>
</evidence>
<protein>
    <recommendedName>
        <fullName evidence="5">tRNA-dihydrouridine synthase</fullName>
        <ecNumber evidence="5">1.3.1.-</ecNumber>
    </recommendedName>
</protein>
<keyword evidence="4 5" id="KW-0560">Oxidoreductase</keyword>
<keyword evidence="3 5" id="KW-0819">tRNA processing</keyword>
<dbReference type="PANTHER" id="PTHR45846">
    <property type="entry name" value="TRNA-DIHYDROURIDINE(47) SYNTHASE [NAD(P)(+)]-LIKE"/>
    <property type="match status" value="1"/>
</dbReference>
<evidence type="ECO:0000256" key="1">
    <source>
        <dbReference type="ARBA" id="ARBA00022630"/>
    </source>
</evidence>
<dbReference type="eggNOG" id="COG0042">
    <property type="taxonomic scope" value="Bacteria"/>
</dbReference>
<dbReference type="EMBL" id="CR522870">
    <property type="protein sequence ID" value="CAG37640.1"/>
    <property type="molecule type" value="Genomic_DNA"/>
</dbReference>
<comment type="similarity">
    <text evidence="5">Belongs to the dus family.</text>
</comment>
<feature type="binding site" evidence="7">
    <location>
        <begin position="222"/>
        <end position="223"/>
    </location>
    <ligand>
        <name>FMN</name>
        <dbReference type="ChEBI" id="CHEBI:58210"/>
    </ligand>
</feature>
<dbReference type="RefSeq" id="WP_011190152.1">
    <property type="nucleotide sequence ID" value="NC_006138.1"/>
</dbReference>
<accession>Q6AJ40</accession>
<sequence>MTQEIRLSLAPIRGLTTASFRSLFCKHFAGFNSSIAPFINPQKRASFDNKMLKDVLPEANMVVPVIPQLLHNNAEDFIALAGRLAELGYKEINWNLGCPAPMVAKKKRGSGMLAHPDLIVEFLEEVLPQIPVKLSIKTRLGYSNTAQTKELLPRLDQFPLTEIIIHARLGKQMYKGTTDPDTFAECLQLSQHRIAYNGDITTLEHFHELQTRFPQVEHWMIGRGALADPFLAERIKGIGKLTPTQELLRLEKFHAELFEIYREELSGPSHIVGRMKMLWQYLGASFPKQKKLLKKVHKAYNEEQFQESVSQLFQAERD</sequence>
<evidence type="ECO:0000313" key="10">
    <source>
        <dbReference type="Proteomes" id="UP000000602"/>
    </source>
</evidence>
<keyword evidence="10" id="KW-1185">Reference proteome</keyword>
<dbReference type="GO" id="GO:0003723">
    <property type="term" value="F:RNA binding"/>
    <property type="evidence" value="ECO:0007669"/>
    <property type="project" value="TreeGrafter"/>
</dbReference>
<dbReference type="PANTHER" id="PTHR45846:SF1">
    <property type="entry name" value="TRNA-DIHYDROURIDINE(47) SYNTHASE [NAD(P)(+)]-LIKE"/>
    <property type="match status" value="1"/>
</dbReference>
<dbReference type="AlphaFoldDB" id="Q6AJ40"/>
<dbReference type="Pfam" id="PF01207">
    <property type="entry name" value="Dus"/>
    <property type="match status" value="1"/>
</dbReference>
<evidence type="ECO:0000313" key="9">
    <source>
        <dbReference type="EMBL" id="CAG37640.1"/>
    </source>
</evidence>
<organism evidence="9 10">
    <name type="scientific">Desulfotalea psychrophila (strain LSv54 / DSM 12343)</name>
    <dbReference type="NCBI Taxonomy" id="177439"/>
    <lineage>
        <taxon>Bacteria</taxon>
        <taxon>Pseudomonadati</taxon>
        <taxon>Thermodesulfobacteriota</taxon>
        <taxon>Desulfobulbia</taxon>
        <taxon>Desulfobulbales</taxon>
        <taxon>Desulfocapsaceae</taxon>
        <taxon>Desulfotalea</taxon>
    </lineage>
</organism>
<evidence type="ECO:0000256" key="2">
    <source>
        <dbReference type="ARBA" id="ARBA00022643"/>
    </source>
</evidence>
<name>Q6AJ40_DESPS</name>
<feature type="domain" description="DUS-like FMN-binding" evidence="8">
    <location>
        <begin position="9"/>
        <end position="272"/>
    </location>
</feature>
<feature type="binding site" evidence="7">
    <location>
        <position position="68"/>
    </location>
    <ligand>
        <name>FMN</name>
        <dbReference type="ChEBI" id="CHEBI:58210"/>
    </ligand>
</feature>